<gene>
    <name evidence="2" type="ORF">GCM10009765_34200</name>
</gene>
<dbReference type="SUPFAM" id="SSF110849">
    <property type="entry name" value="ParB/Sulfiredoxin"/>
    <property type="match status" value="1"/>
</dbReference>
<dbReference type="InterPro" id="IPR003115">
    <property type="entry name" value="ParB_N"/>
</dbReference>
<feature type="domain" description="ParB-like N-terminal" evidence="1">
    <location>
        <begin position="73"/>
        <end position="135"/>
    </location>
</feature>
<accession>A0ABN2H651</accession>
<dbReference type="Proteomes" id="UP001500618">
    <property type="component" value="Unassembled WGS sequence"/>
</dbReference>
<protein>
    <recommendedName>
        <fullName evidence="1">ParB-like N-terminal domain-containing protein</fullName>
    </recommendedName>
</protein>
<dbReference type="InterPro" id="IPR036086">
    <property type="entry name" value="ParB/Sulfiredoxin_sf"/>
</dbReference>
<evidence type="ECO:0000259" key="1">
    <source>
        <dbReference type="Pfam" id="PF02195"/>
    </source>
</evidence>
<dbReference type="EMBL" id="BAAANY010000010">
    <property type="protein sequence ID" value="GAA1682176.1"/>
    <property type="molecule type" value="Genomic_DNA"/>
</dbReference>
<dbReference type="Pfam" id="PF02195">
    <property type="entry name" value="ParB_N"/>
    <property type="match status" value="1"/>
</dbReference>
<keyword evidence="3" id="KW-1185">Reference proteome</keyword>
<organism evidence="2 3">
    <name type="scientific">Fodinicola feengrottensis</name>
    <dbReference type="NCBI Taxonomy" id="435914"/>
    <lineage>
        <taxon>Bacteria</taxon>
        <taxon>Bacillati</taxon>
        <taxon>Actinomycetota</taxon>
        <taxon>Actinomycetes</taxon>
        <taxon>Mycobacteriales</taxon>
        <taxon>Fodinicola</taxon>
    </lineage>
</organism>
<name>A0ABN2H651_9ACTN</name>
<comment type="caution">
    <text evidence="2">The sequence shown here is derived from an EMBL/GenBank/DDBJ whole genome shotgun (WGS) entry which is preliminary data.</text>
</comment>
<sequence>MEARLKAVLARVRMALREDSSIMTLEDALDALGRQGVADAGRCEIPVEQVVGTVSRSADFDRGFQLVNPALADRWQQIARAVRDGADFPPVDVVRLGDMYFVRDGHHRVSVARSLGRPTIAARVQSICTTAYAMACLTIAHLPSKAAERMFLERVPLPDDVRTDLWLDEPAQWLRLADAAEAWAYRSTMAGRRLTDRDRMASQWWDREVLPVIERLRADGAVLPLRDVQAYVTALATRDRLGSLDWSPAVTAHLRP</sequence>
<proteinExistence type="predicted"/>
<reference evidence="2 3" key="1">
    <citation type="journal article" date="2019" name="Int. J. Syst. Evol. Microbiol.">
        <title>The Global Catalogue of Microorganisms (GCM) 10K type strain sequencing project: providing services to taxonomists for standard genome sequencing and annotation.</title>
        <authorList>
            <consortium name="The Broad Institute Genomics Platform"/>
            <consortium name="The Broad Institute Genome Sequencing Center for Infectious Disease"/>
            <person name="Wu L."/>
            <person name="Ma J."/>
        </authorList>
    </citation>
    <scope>NUCLEOTIDE SEQUENCE [LARGE SCALE GENOMIC DNA]</scope>
    <source>
        <strain evidence="2 3">JCM 14718</strain>
    </source>
</reference>
<evidence type="ECO:0000313" key="3">
    <source>
        <dbReference type="Proteomes" id="UP001500618"/>
    </source>
</evidence>
<evidence type="ECO:0000313" key="2">
    <source>
        <dbReference type="EMBL" id="GAA1682176.1"/>
    </source>
</evidence>